<name>A0A1I3BAY9_9PLAN</name>
<comment type="function">
    <text evidence="2 12">Catalyzes the synthesis of 5,6-dihydrouridine (D), a modified base found in the D-loop of most tRNAs, via the reduction of the C5-C6 double bond in target uridines.</text>
</comment>
<dbReference type="SUPFAM" id="SSF51395">
    <property type="entry name" value="FMN-linked oxidoreductases"/>
    <property type="match status" value="1"/>
</dbReference>
<dbReference type="PIRSF" id="PIRSF006621">
    <property type="entry name" value="Dus"/>
    <property type="match status" value="1"/>
</dbReference>
<dbReference type="Pfam" id="PF01207">
    <property type="entry name" value="Dus"/>
    <property type="match status" value="1"/>
</dbReference>
<dbReference type="CDD" id="cd02801">
    <property type="entry name" value="DUS_like_FMN"/>
    <property type="match status" value="1"/>
</dbReference>
<dbReference type="InterPro" id="IPR001269">
    <property type="entry name" value="DUS_fam"/>
</dbReference>
<keyword evidence="8" id="KW-0694">RNA-binding</keyword>
<evidence type="ECO:0000256" key="6">
    <source>
        <dbReference type="ARBA" id="ARBA00022694"/>
    </source>
</evidence>
<keyword evidence="17" id="KW-1185">Reference proteome</keyword>
<dbReference type="PANTHER" id="PTHR45846">
    <property type="entry name" value="TRNA-DIHYDROURIDINE(47) SYNTHASE [NAD(P)(+)]-LIKE"/>
    <property type="match status" value="1"/>
</dbReference>
<keyword evidence="4 12" id="KW-0285">Flavoprotein</keyword>
<evidence type="ECO:0000256" key="2">
    <source>
        <dbReference type="ARBA" id="ARBA00002790"/>
    </source>
</evidence>
<feature type="binding site" evidence="14">
    <location>
        <position position="195"/>
    </location>
    <ligand>
        <name>FMN</name>
        <dbReference type="ChEBI" id="CHEBI:58210"/>
    </ligand>
</feature>
<comment type="catalytic activity">
    <reaction evidence="11">
        <text>a 5,6-dihydrouridine in tRNA + NAD(+) = a uridine in tRNA + NADH + H(+)</text>
        <dbReference type="Rhea" id="RHEA:54452"/>
        <dbReference type="Rhea" id="RHEA-COMP:13339"/>
        <dbReference type="Rhea" id="RHEA-COMP:13887"/>
        <dbReference type="ChEBI" id="CHEBI:15378"/>
        <dbReference type="ChEBI" id="CHEBI:57540"/>
        <dbReference type="ChEBI" id="CHEBI:57945"/>
        <dbReference type="ChEBI" id="CHEBI:65315"/>
        <dbReference type="ChEBI" id="CHEBI:74443"/>
    </reaction>
</comment>
<feature type="binding site" evidence="14">
    <location>
        <begin position="251"/>
        <end position="252"/>
    </location>
    <ligand>
        <name>FMN</name>
        <dbReference type="ChEBI" id="CHEBI:58210"/>
    </ligand>
</feature>
<evidence type="ECO:0000256" key="12">
    <source>
        <dbReference type="PIRNR" id="PIRNR006621"/>
    </source>
</evidence>
<comment type="catalytic activity">
    <reaction evidence="10">
        <text>a 5,6-dihydrouridine in tRNA + NADP(+) = a uridine in tRNA + NADPH + H(+)</text>
        <dbReference type="Rhea" id="RHEA:23624"/>
        <dbReference type="Rhea" id="RHEA-COMP:13339"/>
        <dbReference type="Rhea" id="RHEA-COMP:13887"/>
        <dbReference type="ChEBI" id="CHEBI:15378"/>
        <dbReference type="ChEBI" id="CHEBI:57783"/>
        <dbReference type="ChEBI" id="CHEBI:58349"/>
        <dbReference type="ChEBI" id="CHEBI:65315"/>
        <dbReference type="ChEBI" id="CHEBI:74443"/>
    </reaction>
</comment>
<evidence type="ECO:0000313" key="16">
    <source>
        <dbReference type="EMBL" id="SFH59340.1"/>
    </source>
</evidence>
<feature type="active site" description="Proton donor" evidence="13">
    <location>
        <position position="126"/>
    </location>
</feature>
<evidence type="ECO:0000256" key="14">
    <source>
        <dbReference type="PIRSR" id="PIRSR006621-2"/>
    </source>
</evidence>
<keyword evidence="9 12" id="KW-0560">Oxidoreductase</keyword>
<feature type="binding site" evidence="14">
    <location>
        <position position="165"/>
    </location>
    <ligand>
        <name>FMN</name>
        <dbReference type="ChEBI" id="CHEBI:58210"/>
    </ligand>
</feature>
<dbReference type="InterPro" id="IPR024036">
    <property type="entry name" value="tRNA-dHydroUridine_Synthase_C"/>
</dbReference>
<reference evidence="17" key="1">
    <citation type="submission" date="2016-10" db="EMBL/GenBank/DDBJ databases">
        <authorList>
            <person name="Varghese N."/>
            <person name="Submissions S."/>
        </authorList>
    </citation>
    <scope>NUCLEOTIDE SEQUENCE [LARGE SCALE GENOMIC DNA]</scope>
    <source>
        <strain evidence="17">DSM 26348</strain>
    </source>
</reference>
<organism evidence="16 17">
    <name type="scientific">Planctomicrobium piriforme</name>
    <dbReference type="NCBI Taxonomy" id="1576369"/>
    <lineage>
        <taxon>Bacteria</taxon>
        <taxon>Pseudomonadati</taxon>
        <taxon>Planctomycetota</taxon>
        <taxon>Planctomycetia</taxon>
        <taxon>Planctomycetales</taxon>
        <taxon>Planctomycetaceae</taxon>
        <taxon>Planctomicrobium</taxon>
    </lineage>
</organism>
<dbReference type="GO" id="GO:0017150">
    <property type="term" value="F:tRNA dihydrouridine synthase activity"/>
    <property type="evidence" value="ECO:0007669"/>
    <property type="project" value="InterPro"/>
</dbReference>
<dbReference type="GO" id="GO:0000049">
    <property type="term" value="F:tRNA binding"/>
    <property type="evidence" value="ECO:0007669"/>
    <property type="project" value="UniProtKB-KW"/>
</dbReference>
<dbReference type="Gene3D" id="3.20.20.70">
    <property type="entry name" value="Aldolase class I"/>
    <property type="match status" value="1"/>
</dbReference>
<dbReference type="EC" id="1.3.1.-" evidence="12"/>
<keyword evidence="6 12" id="KW-0819">tRNA processing</keyword>
<accession>A0A1I3BAY9</accession>
<dbReference type="InterPro" id="IPR013785">
    <property type="entry name" value="Aldolase_TIM"/>
</dbReference>
<evidence type="ECO:0000256" key="7">
    <source>
        <dbReference type="ARBA" id="ARBA00022857"/>
    </source>
</evidence>
<evidence type="ECO:0000256" key="8">
    <source>
        <dbReference type="ARBA" id="ARBA00022884"/>
    </source>
</evidence>
<dbReference type="InterPro" id="IPR004652">
    <property type="entry name" value="DusB-like"/>
</dbReference>
<dbReference type="Gene3D" id="1.10.1200.80">
    <property type="entry name" value="Putative flavin oxidoreducatase, domain 2"/>
    <property type="match status" value="1"/>
</dbReference>
<proteinExistence type="inferred from homology"/>
<evidence type="ECO:0000256" key="5">
    <source>
        <dbReference type="ARBA" id="ARBA00022643"/>
    </source>
</evidence>
<dbReference type="Proteomes" id="UP000199518">
    <property type="component" value="Unassembled WGS sequence"/>
</dbReference>
<feature type="domain" description="DUS-like FMN-binding" evidence="15">
    <location>
        <begin position="39"/>
        <end position="342"/>
    </location>
</feature>
<evidence type="ECO:0000256" key="13">
    <source>
        <dbReference type="PIRSR" id="PIRSR006621-1"/>
    </source>
</evidence>
<sequence>MNDAMTPALTSLTEANPAQFPAPQPLLYGSLRLESRYLLSPLAGFTNLPFRRICRELGGVGLCTTDLVSARGLLERTPKSMQLVETCPEDSPFAVQIFGSVPQEMRDAAQYLESTGVHSVDINMGCPVQRITGSGAGSAMMCSTDATLSVVQSVVEAVSIPVTVKMRLGWDDSQLTAPAFAREFEQIGIAAVAIHGRTRAQGFTGTVNPDGIRKVVEAVDRIPVIGNGDIRTVDDARRMFEVTGCHGISIGRGALANPWIFRQLVAWETTGVVPSPGNFDDRLQLMLRQFAYLQAQVGAPRAIRMFRKMGHWYLKAMQVHKSLRHEFQLAGTLEEIDQAIEAIRQAGPTHGNRSGVLPDMHIPVPSGPVERW</sequence>
<keyword evidence="5 12" id="KW-0288">FMN</keyword>
<dbReference type="NCBIfam" id="TIGR00737">
    <property type="entry name" value="nifR3_yhdG"/>
    <property type="match status" value="1"/>
</dbReference>
<evidence type="ECO:0000256" key="1">
    <source>
        <dbReference type="ARBA" id="ARBA00001917"/>
    </source>
</evidence>
<evidence type="ECO:0000256" key="9">
    <source>
        <dbReference type="ARBA" id="ARBA00023002"/>
    </source>
</evidence>
<dbReference type="InterPro" id="IPR018517">
    <property type="entry name" value="tRNA_hU_synthase_CS"/>
</dbReference>
<evidence type="ECO:0000259" key="15">
    <source>
        <dbReference type="Pfam" id="PF01207"/>
    </source>
</evidence>
<evidence type="ECO:0000256" key="4">
    <source>
        <dbReference type="ARBA" id="ARBA00022630"/>
    </source>
</evidence>
<dbReference type="InterPro" id="IPR035587">
    <property type="entry name" value="DUS-like_FMN-bd"/>
</dbReference>
<dbReference type="AlphaFoldDB" id="A0A1I3BAY9"/>
<evidence type="ECO:0000256" key="10">
    <source>
        <dbReference type="ARBA" id="ARBA00048205"/>
    </source>
</evidence>
<keyword evidence="7" id="KW-0521">NADP</keyword>
<dbReference type="EMBL" id="FOQD01000001">
    <property type="protein sequence ID" value="SFH59340.1"/>
    <property type="molecule type" value="Genomic_DNA"/>
</dbReference>
<protein>
    <recommendedName>
        <fullName evidence="12">tRNA-dihydrouridine synthase</fullName>
        <ecNumber evidence="12">1.3.1.-</ecNumber>
    </recommendedName>
</protein>
<comment type="similarity">
    <text evidence="12">Belongs to the dus family.</text>
</comment>
<dbReference type="GO" id="GO:0050660">
    <property type="term" value="F:flavin adenine dinucleotide binding"/>
    <property type="evidence" value="ECO:0007669"/>
    <property type="project" value="InterPro"/>
</dbReference>
<evidence type="ECO:0000256" key="11">
    <source>
        <dbReference type="ARBA" id="ARBA00048802"/>
    </source>
</evidence>
<dbReference type="STRING" id="1576369.SAMN05421753_101343"/>
<feature type="binding site" evidence="14">
    <location>
        <position position="96"/>
    </location>
    <ligand>
        <name>FMN</name>
        <dbReference type="ChEBI" id="CHEBI:58210"/>
    </ligand>
</feature>
<keyword evidence="14" id="KW-0547">Nucleotide-binding</keyword>
<evidence type="ECO:0000256" key="3">
    <source>
        <dbReference type="ARBA" id="ARBA00022555"/>
    </source>
</evidence>
<dbReference type="PROSITE" id="PS01136">
    <property type="entry name" value="UPF0034"/>
    <property type="match status" value="1"/>
</dbReference>
<comment type="cofactor">
    <cofactor evidence="1 12 14">
        <name>FMN</name>
        <dbReference type="ChEBI" id="CHEBI:58210"/>
    </cofactor>
</comment>
<gene>
    <name evidence="16" type="ORF">SAMN05421753_101343</name>
</gene>
<dbReference type="PANTHER" id="PTHR45846:SF1">
    <property type="entry name" value="TRNA-DIHYDROURIDINE(47) SYNTHASE [NAD(P)(+)]-LIKE"/>
    <property type="match status" value="1"/>
</dbReference>
<keyword evidence="3" id="KW-0820">tRNA-binding</keyword>
<evidence type="ECO:0000313" key="17">
    <source>
        <dbReference type="Proteomes" id="UP000199518"/>
    </source>
</evidence>